<evidence type="ECO:0000313" key="2">
    <source>
        <dbReference type="Proteomes" id="UP000008068"/>
    </source>
</evidence>
<dbReference type="GO" id="GO:0045087">
    <property type="term" value="P:innate immune response"/>
    <property type="evidence" value="ECO:0007669"/>
    <property type="project" value="TreeGrafter"/>
</dbReference>
<dbReference type="EMBL" id="GL379830">
    <property type="protein sequence ID" value="EGT50827.1"/>
    <property type="molecule type" value="Genomic_DNA"/>
</dbReference>
<keyword evidence="2" id="KW-1185">Reference proteome</keyword>
<sequence>MKLDINTLSPVYNHPFYRNLTYYELKQPSVTGDNCAVSVYCEGNFDLVVLDKDSTTNVSNACTPDQRRAFLLAYSNDFDESAFTGFYRYFNSILEAADPKDYSSYAKIRFDVEKEENFEYFLSLRGLLSSFVDSSYKQLPFTDPSLRFTNTSRGSDVLRVLERLLDRYVDYRIFPYCGYRILIFLKRWPDEYYTGLRVKNLIEKLRRHHMFIDVLGTETPSGGLAQDTMYHLATMTNGLYGYDSPDSLNNVCWKSIQKEFHGFIYRLCVDSLLTLELI</sequence>
<organism evidence="2">
    <name type="scientific">Caenorhabditis brenneri</name>
    <name type="common">Nematode worm</name>
    <dbReference type="NCBI Taxonomy" id="135651"/>
    <lineage>
        <taxon>Eukaryota</taxon>
        <taxon>Metazoa</taxon>
        <taxon>Ecdysozoa</taxon>
        <taxon>Nematoda</taxon>
        <taxon>Chromadorea</taxon>
        <taxon>Rhabditida</taxon>
        <taxon>Rhabditina</taxon>
        <taxon>Rhabditomorpha</taxon>
        <taxon>Rhabditoidea</taxon>
        <taxon>Rhabditidae</taxon>
        <taxon>Peloderinae</taxon>
        <taxon>Caenorhabditis</taxon>
    </lineage>
</organism>
<dbReference type="AlphaFoldDB" id="G0N2L6"/>
<dbReference type="HOGENOM" id="CLU_1001940_0_0_1"/>
<gene>
    <name evidence="1" type="ORF">CAEBREN_25581</name>
</gene>
<name>G0N2L6_CAEBE</name>
<protein>
    <submittedName>
        <fullName evidence="1">Uncharacterized protein</fullName>
    </submittedName>
</protein>
<dbReference type="STRING" id="135651.G0N2L6"/>
<evidence type="ECO:0000313" key="1">
    <source>
        <dbReference type="EMBL" id="EGT50827.1"/>
    </source>
</evidence>
<proteinExistence type="predicted"/>
<dbReference type="PANTHER" id="PTHR23062">
    <property type="entry name" value="HYPOTHETICAL PROTEIN C.ELEGANS"/>
    <property type="match status" value="1"/>
</dbReference>
<dbReference type="PANTHER" id="PTHR23062:SF3">
    <property type="entry name" value="ANF_RECEPTOR DOMAIN-CONTAINING PROTEIN-RELATED"/>
    <property type="match status" value="1"/>
</dbReference>
<dbReference type="Proteomes" id="UP000008068">
    <property type="component" value="Unassembled WGS sequence"/>
</dbReference>
<dbReference type="InParanoid" id="G0N2L6"/>
<reference evidence="2" key="1">
    <citation type="submission" date="2011-07" db="EMBL/GenBank/DDBJ databases">
        <authorList>
            <consortium name="Caenorhabditis brenneri Sequencing and Analysis Consortium"/>
            <person name="Wilson R.K."/>
        </authorList>
    </citation>
    <scope>NUCLEOTIDE SEQUENCE [LARGE SCALE GENOMIC DNA]</scope>
    <source>
        <strain evidence="2">PB2801</strain>
    </source>
</reference>
<accession>G0N2L6</accession>